<dbReference type="STRING" id="1162668.LFE_2110"/>
<feature type="site" description="L-lysine inhibitor binding; via carbonyl oxygen" evidence="16">
    <location>
        <position position="49"/>
    </location>
</feature>
<keyword evidence="18" id="KW-1185">Reference proteome</keyword>
<dbReference type="CDD" id="cd00950">
    <property type="entry name" value="DHDPS"/>
    <property type="match status" value="1"/>
</dbReference>
<dbReference type="EMBL" id="AP012342">
    <property type="protein sequence ID" value="BAM07783.1"/>
    <property type="molecule type" value="Genomic_DNA"/>
</dbReference>
<evidence type="ECO:0000256" key="16">
    <source>
        <dbReference type="PIRSR" id="PIRSR001365-3"/>
    </source>
</evidence>
<evidence type="ECO:0000256" key="6">
    <source>
        <dbReference type="ARBA" id="ARBA00022605"/>
    </source>
</evidence>
<dbReference type="PANTHER" id="PTHR12128">
    <property type="entry name" value="DIHYDRODIPICOLINATE SYNTHASE"/>
    <property type="match status" value="1"/>
</dbReference>
<dbReference type="PROSITE" id="PS00665">
    <property type="entry name" value="DHDPS_1"/>
    <property type="match status" value="1"/>
</dbReference>
<evidence type="ECO:0000313" key="17">
    <source>
        <dbReference type="EMBL" id="BAM07783.1"/>
    </source>
</evidence>
<reference evidence="17 18" key="1">
    <citation type="journal article" date="2012" name="J. Bacteriol.">
        <title>Complete Genome Sequence of Leptospirillum ferrooxidans Strain C2-3, Isolated from a Fresh Volcanic Ash Deposit on the Island of Miyake, Japan.</title>
        <authorList>
            <person name="Fujimura R."/>
            <person name="Sato Y."/>
            <person name="Nishizawa T."/>
            <person name="Oshima K."/>
            <person name="Kim S.-W."/>
            <person name="Hattori M."/>
            <person name="Kamijo T."/>
            <person name="Ohta H."/>
        </authorList>
    </citation>
    <scope>NUCLEOTIDE SEQUENCE [LARGE SCALE GENOMIC DNA]</scope>
    <source>
        <strain evidence="17 18">C2-3</strain>
    </source>
</reference>
<evidence type="ECO:0000256" key="4">
    <source>
        <dbReference type="ARBA" id="ARBA00012086"/>
    </source>
</evidence>
<dbReference type="AlphaFoldDB" id="I0IR84"/>
<evidence type="ECO:0000256" key="5">
    <source>
        <dbReference type="ARBA" id="ARBA00022490"/>
    </source>
</evidence>
<dbReference type="GO" id="GO:0019877">
    <property type="term" value="P:diaminopimelate biosynthetic process"/>
    <property type="evidence" value="ECO:0007669"/>
    <property type="project" value="UniProtKB-UniRule"/>
</dbReference>
<sequence length="296" mass="31700">MLFSGSMVALVTPFKAGKIDESALRRLVDFHIQEGTAALVPTGTTGESATLDHSEHERVIAICVEQSARRIKVLAGTGSNSTHEAIRLTKSAMAIGVDGALVITPYYNRPTQEGLFRHYEALAMAVDIPMVIYNVPVRTGVNITPQTIERLSSIAAFVGVKEACGQMSQIIELFSRVGSKMGIYSGDDLLTYPVMALGGAGVISVSANLVPRKMADLVELCLAGEWEKARLVHESLVPLHMALGLETNPIPIKTAMGLSGILSNEMRLPLVPMSDGNTQSLSKVLDAMGLLKKESK</sequence>
<evidence type="ECO:0000256" key="1">
    <source>
        <dbReference type="ARBA" id="ARBA00003294"/>
    </source>
</evidence>
<dbReference type="PROSITE" id="PS00666">
    <property type="entry name" value="DHDPS_2"/>
    <property type="match status" value="1"/>
</dbReference>
<reference evidence="18" key="2">
    <citation type="submission" date="2012-03" db="EMBL/GenBank/DDBJ databases">
        <title>The complete genome sequence of the pioneer microbe on fresh volcanic deposit, Leptospirillum ferrooxidans strain C2-3.</title>
        <authorList>
            <person name="Fujimura R."/>
            <person name="Sato Y."/>
            <person name="Nishizawa T."/>
            <person name="Nanba K."/>
            <person name="Oshima K."/>
            <person name="Hattori M."/>
            <person name="Kamijo T."/>
            <person name="Ohta H."/>
        </authorList>
    </citation>
    <scope>NUCLEOTIDE SEQUENCE [LARGE SCALE GENOMIC DNA]</scope>
    <source>
        <strain evidence="18">C2-3</strain>
    </source>
</reference>
<dbReference type="Gene3D" id="3.20.20.70">
    <property type="entry name" value="Aldolase class I"/>
    <property type="match status" value="1"/>
</dbReference>
<feature type="site" description="L-lysine inhibitor binding" evidence="16">
    <location>
        <position position="106"/>
    </location>
</feature>
<dbReference type="HAMAP" id="MF_00418">
    <property type="entry name" value="DapA"/>
    <property type="match status" value="1"/>
</dbReference>
<evidence type="ECO:0000256" key="8">
    <source>
        <dbReference type="ARBA" id="ARBA00023154"/>
    </source>
</evidence>
<feature type="site" description="Part of a proton relay during catalysis" evidence="12 16">
    <location>
        <position position="44"/>
    </location>
</feature>
<evidence type="ECO:0000256" key="14">
    <source>
        <dbReference type="PIRSR" id="PIRSR001365-1"/>
    </source>
</evidence>
<evidence type="ECO:0000256" key="7">
    <source>
        <dbReference type="ARBA" id="ARBA00022915"/>
    </source>
</evidence>
<dbReference type="InterPro" id="IPR005263">
    <property type="entry name" value="DapA"/>
</dbReference>
<dbReference type="InterPro" id="IPR020624">
    <property type="entry name" value="Schiff_base-form_aldolases_CS"/>
</dbReference>
<evidence type="ECO:0000256" key="2">
    <source>
        <dbReference type="ARBA" id="ARBA00005120"/>
    </source>
</evidence>
<dbReference type="GO" id="GO:0005829">
    <property type="term" value="C:cytosol"/>
    <property type="evidence" value="ECO:0007669"/>
    <property type="project" value="TreeGrafter"/>
</dbReference>
<feature type="binding site" evidence="12 15">
    <location>
        <position position="203"/>
    </location>
    <ligand>
        <name>pyruvate</name>
        <dbReference type="ChEBI" id="CHEBI:15361"/>
    </ligand>
</feature>
<evidence type="ECO:0000256" key="13">
    <source>
        <dbReference type="PIRNR" id="PIRNR001365"/>
    </source>
</evidence>
<dbReference type="Pfam" id="PF00701">
    <property type="entry name" value="DHDPS"/>
    <property type="match status" value="1"/>
</dbReference>
<feature type="binding site" evidence="12 15">
    <location>
        <position position="45"/>
    </location>
    <ligand>
        <name>pyruvate</name>
        <dbReference type="ChEBI" id="CHEBI:15361"/>
    </ligand>
</feature>
<evidence type="ECO:0000256" key="10">
    <source>
        <dbReference type="ARBA" id="ARBA00023270"/>
    </source>
</evidence>
<gene>
    <name evidence="12" type="primary">dapA</name>
    <name evidence="17" type="ordered locus">LFE_2110</name>
</gene>
<keyword evidence="9 12" id="KW-0456">Lyase</keyword>
<dbReference type="InterPro" id="IPR002220">
    <property type="entry name" value="DapA-like"/>
</dbReference>
<keyword evidence="8 12" id="KW-0457">Lysine biosynthesis</keyword>
<accession>I0IR84</accession>
<dbReference type="PATRIC" id="fig|1162668.3.peg.2499"/>
<dbReference type="Proteomes" id="UP000007382">
    <property type="component" value="Chromosome"/>
</dbReference>
<evidence type="ECO:0000256" key="9">
    <source>
        <dbReference type="ARBA" id="ARBA00023239"/>
    </source>
</evidence>
<comment type="subcellular location">
    <subcellularLocation>
        <location evidence="12">Cytoplasm</location>
    </subcellularLocation>
</comment>
<dbReference type="HOGENOM" id="CLU_049343_7_1_0"/>
<comment type="function">
    <text evidence="1 12">Catalyzes the condensation of (S)-aspartate-beta-semialdehyde [(S)-ASA] and pyruvate to 4-hydroxy-tetrahydrodipicolinate (HTPA).</text>
</comment>
<keyword evidence="6 12" id="KW-0028">Amino-acid biosynthesis</keyword>
<feature type="active site" description="Schiff-base intermediate with substrate" evidence="12 14">
    <location>
        <position position="161"/>
    </location>
</feature>
<evidence type="ECO:0000256" key="11">
    <source>
        <dbReference type="ARBA" id="ARBA00047836"/>
    </source>
</evidence>
<dbReference type="UniPathway" id="UPA00034">
    <property type="reaction ID" value="UER00017"/>
</dbReference>
<dbReference type="InterPro" id="IPR013785">
    <property type="entry name" value="Aldolase_TIM"/>
</dbReference>
<dbReference type="KEGG" id="lfc:LFE_2110"/>
<comment type="subunit">
    <text evidence="12">Homotetramer; dimer of dimers.</text>
</comment>
<dbReference type="eggNOG" id="COG0329">
    <property type="taxonomic scope" value="Bacteria"/>
</dbReference>
<proteinExistence type="inferred from homology"/>
<dbReference type="SMART" id="SM01130">
    <property type="entry name" value="DHDPS"/>
    <property type="match status" value="1"/>
</dbReference>
<dbReference type="GO" id="GO:0008840">
    <property type="term" value="F:4-hydroxy-tetrahydrodipicolinate synthase activity"/>
    <property type="evidence" value="ECO:0007669"/>
    <property type="project" value="UniProtKB-UniRule"/>
</dbReference>
<feature type="site" description="Part of a proton relay during catalysis" evidence="12 16">
    <location>
        <position position="107"/>
    </location>
</feature>
<feature type="active site" description="Proton donor/acceptor" evidence="12 14">
    <location>
        <position position="133"/>
    </location>
</feature>
<comment type="catalytic activity">
    <reaction evidence="11 12">
        <text>L-aspartate 4-semialdehyde + pyruvate = (2S,4S)-4-hydroxy-2,3,4,5-tetrahydrodipicolinate + H2O + H(+)</text>
        <dbReference type="Rhea" id="RHEA:34171"/>
        <dbReference type="ChEBI" id="CHEBI:15361"/>
        <dbReference type="ChEBI" id="CHEBI:15377"/>
        <dbReference type="ChEBI" id="CHEBI:15378"/>
        <dbReference type="ChEBI" id="CHEBI:67139"/>
        <dbReference type="ChEBI" id="CHEBI:537519"/>
        <dbReference type="EC" id="4.3.3.7"/>
    </reaction>
</comment>
<keyword evidence="10 12" id="KW-0704">Schiff base</keyword>
<keyword evidence="5 12" id="KW-0963">Cytoplasm</keyword>
<dbReference type="EC" id="4.3.3.7" evidence="4 12"/>
<dbReference type="NCBIfam" id="TIGR00674">
    <property type="entry name" value="dapA"/>
    <property type="match status" value="1"/>
</dbReference>
<dbReference type="PRINTS" id="PR00146">
    <property type="entry name" value="DHPICSNTHASE"/>
</dbReference>
<feature type="site" description="L-lysine inhibitor binding" evidence="16">
    <location>
        <position position="84"/>
    </location>
</feature>
<organism evidence="17 18">
    <name type="scientific">Leptospirillum ferrooxidans (strain C2-3)</name>
    <dbReference type="NCBI Taxonomy" id="1162668"/>
    <lineage>
        <taxon>Bacteria</taxon>
        <taxon>Pseudomonadati</taxon>
        <taxon>Nitrospirota</taxon>
        <taxon>Nitrospiria</taxon>
        <taxon>Nitrospirales</taxon>
        <taxon>Nitrospiraceae</taxon>
        <taxon>Leptospirillum</taxon>
    </lineage>
</organism>
<comment type="similarity">
    <text evidence="3 12 13">Belongs to the DapA family.</text>
</comment>
<evidence type="ECO:0000313" key="18">
    <source>
        <dbReference type="Proteomes" id="UP000007382"/>
    </source>
</evidence>
<keyword evidence="7 12" id="KW-0220">Diaminopimelate biosynthesis</keyword>
<dbReference type="PANTHER" id="PTHR12128:SF66">
    <property type="entry name" value="4-HYDROXY-2-OXOGLUTARATE ALDOLASE, MITOCHONDRIAL"/>
    <property type="match status" value="1"/>
</dbReference>
<protein>
    <recommendedName>
        <fullName evidence="4 12">4-hydroxy-tetrahydrodipicolinate synthase</fullName>
        <shortName evidence="12">HTPA synthase</shortName>
        <ecNumber evidence="4 12">4.3.3.7</ecNumber>
    </recommendedName>
</protein>
<feature type="site" description="L-lysine inhibitor binding" evidence="16">
    <location>
        <position position="80"/>
    </location>
</feature>
<comment type="caution">
    <text evidence="12">Was originally thought to be a dihydrodipicolinate synthase (DHDPS), catalyzing the condensation of (S)-aspartate-beta-semialdehyde [(S)-ASA] and pyruvate to dihydrodipicolinate (DHDP). However, it was shown in E.coli that the product of the enzymatic reaction is not dihydrodipicolinate but in fact (4S)-4-hydroxy-2,3,4,5-tetrahydro-(2S)-dipicolinic acid (HTPA), and that the consecutive dehydration reaction leading to DHDP is not spontaneous but catalyzed by DapB.</text>
</comment>
<dbReference type="GO" id="GO:0009089">
    <property type="term" value="P:lysine biosynthetic process via diaminopimelate"/>
    <property type="evidence" value="ECO:0007669"/>
    <property type="project" value="UniProtKB-UniRule"/>
</dbReference>
<evidence type="ECO:0000256" key="15">
    <source>
        <dbReference type="PIRSR" id="PIRSR001365-2"/>
    </source>
</evidence>
<dbReference type="SUPFAM" id="SSF51569">
    <property type="entry name" value="Aldolase"/>
    <property type="match status" value="1"/>
</dbReference>
<dbReference type="InterPro" id="IPR020625">
    <property type="entry name" value="Schiff_base-form_aldolases_AS"/>
</dbReference>
<evidence type="ECO:0000256" key="3">
    <source>
        <dbReference type="ARBA" id="ARBA00007592"/>
    </source>
</evidence>
<evidence type="ECO:0000256" key="12">
    <source>
        <dbReference type="HAMAP-Rule" id="MF_00418"/>
    </source>
</evidence>
<comment type="pathway">
    <text evidence="2 12">Amino-acid biosynthesis; L-lysine biosynthesis via DAP pathway; (S)-tetrahydrodipicolinate from L-aspartate: step 3/4.</text>
</comment>
<name>I0IR84_LEPFC</name>
<dbReference type="PIRSF" id="PIRSF001365">
    <property type="entry name" value="DHDPS"/>
    <property type="match status" value="1"/>
</dbReference>